<reference evidence="3" key="1">
    <citation type="submission" date="2022-11" db="UniProtKB">
        <authorList>
            <consortium name="WormBaseParasite"/>
        </authorList>
    </citation>
    <scope>IDENTIFICATION</scope>
</reference>
<keyword evidence="2" id="KW-1185">Reference proteome</keyword>
<sequence length="543" mass="62466">MFVLHVVASGEYADGLHGGGLVAILLVVVVWWPSSCSWWLVALFMLLVVGGSQHAFGGWWLSTCTWWPADVMVEYGGEFQPGLYSMHWWWLWLVYMLIIVYMLFLINTWPAQQVVWMVWTKQNVLQMDESVFGDFNINFLIILMTTLLITPTLNSTNLLATSFALHLLKADRSTKRQLFALVSPKDGTKISKSLEPFLEGGQLNILFGSTNSQKIVKRIVEVNEIRAVYVIIDDKSNIADEEKKDLKSQSFASKTRSFITSLCSLLDCFRQTNVIPSIVVLFHSFGTVKEEFLLPHLDICLPLHPLVQCKTEKSARFSSLHALCHAFAVSYKMNIHIGLVMETTELICNQHVFFEFEALASLKSMEKSEIYFFEIGRIGGDEEIFNFTRLLLFSNVKLEEQQKQQAIQSLSSSQNDFFNENTKFAWSKMSSEEINDDKIEKEIFDNWPSHLIIFFQKEKENEEEEKLPGEVGGPSNLKNIICSNLFSPWLLKQVCSEFGINFVKFPQQKSLEELKKNLEEEKNRKEIVNFFEKKLENLMKMEG</sequence>
<proteinExistence type="predicted"/>
<feature type="transmembrane region" description="Helical" evidence="1">
    <location>
        <begin position="89"/>
        <end position="110"/>
    </location>
</feature>
<organism evidence="2 3">
    <name type="scientific">Meloidogyne incognita</name>
    <name type="common">Southern root-knot nematode worm</name>
    <name type="synonym">Oxyuris incognita</name>
    <dbReference type="NCBI Taxonomy" id="6306"/>
    <lineage>
        <taxon>Eukaryota</taxon>
        <taxon>Metazoa</taxon>
        <taxon>Ecdysozoa</taxon>
        <taxon>Nematoda</taxon>
        <taxon>Chromadorea</taxon>
        <taxon>Rhabditida</taxon>
        <taxon>Tylenchina</taxon>
        <taxon>Tylenchomorpha</taxon>
        <taxon>Tylenchoidea</taxon>
        <taxon>Meloidogynidae</taxon>
        <taxon>Meloidogyninae</taxon>
        <taxon>Meloidogyne</taxon>
        <taxon>Meloidogyne incognita group</taxon>
    </lineage>
</organism>
<evidence type="ECO:0000313" key="2">
    <source>
        <dbReference type="Proteomes" id="UP000887563"/>
    </source>
</evidence>
<dbReference type="WBParaSite" id="Minc3s00154g06236">
    <property type="protein sequence ID" value="Minc3s00154g06236"/>
    <property type="gene ID" value="Minc3s00154g06236"/>
</dbReference>
<evidence type="ECO:0000313" key="3">
    <source>
        <dbReference type="WBParaSite" id="Minc3s00154g06236"/>
    </source>
</evidence>
<feature type="transmembrane region" description="Helical" evidence="1">
    <location>
        <begin position="12"/>
        <end position="32"/>
    </location>
</feature>
<evidence type="ECO:0000256" key="1">
    <source>
        <dbReference type="SAM" id="Phobius"/>
    </source>
</evidence>
<feature type="transmembrane region" description="Helical" evidence="1">
    <location>
        <begin position="131"/>
        <end position="149"/>
    </location>
</feature>
<keyword evidence="1" id="KW-0472">Membrane</keyword>
<feature type="transmembrane region" description="Helical" evidence="1">
    <location>
        <begin position="39"/>
        <end position="61"/>
    </location>
</feature>
<keyword evidence="1" id="KW-0812">Transmembrane</keyword>
<accession>A0A914KX53</accession>
<keyword evidence="1" id="KW-1133">Transmembrane helix</keyword>
<dbReference type="Proteomes" id="UP000887563">
    <property type="component" value="Unplaced"/>
</dbReference>
<protein>
    <submittedName>
        <fullName evidence="3">Uncharacterized protein</fullName>
    </submittedName>
</protein>
<name>A0A914KX53_MELIC</name>
<dbReference type="AlphaFoldDB" id="A0A914KX53"/>